<proteinExistence type="predicted"/>
<feature type="region of interest" description="Disordered" evidence="1">
    <location>
        <begin position="334"/>
        <end position="369"/>
    </location>
</feature>
<evidence type="ECO:0000256" key="1">
    <source>
        <dbReference type="SAM" id="MobiDB-lite"/>
    </source>
</evidence>
<protein>
    <submittedName>
        <fullName evidence="2">Uncharacterized protein</fullName>
    </submittedName>
</protein>
<gene>
    <name evidence="2" type="ORF">OEZ85_011069</name>
</gene>
<accession>A0ABY8TP48</accession>
<dbReference type="Proteomes" id="UP001244341">
    <property type="component" value="Chromosome 2b"/>
</dbReference>
<reference evidence="2 3" key="1">
    <citation type="submission" date="2023-05" db="EMBL/GenBank/DDBJ databases">
        <title>A 100% complete, gapless, phased diploid assembly of the Scenedesmus obliquus UTEX 3031 genome.</title>
        <authorList>
            <person name="Biondi T.C."/>
            <person name="Hanschen E.R."/>
            <person name="Kwon T."/>
            <person name="Eng W."/>
            <person name="Kruse C.P.S."/>
            <person name="Koehler S.I."/>
            <person name="Kunde Y."/>
            <person name="Gleasner C.D."/>
            <person name="You Mak K.T."/>
            <person name="Polle J."/>
            <person name="Hovde B.T."/>
            <person name="Starkenburg S.R."/>
        </authorList>
    </citation>
    <scope>NUCLEOTIDE SEQUENCE [LARGE SCALE GENOMIC DNA]</scope>
    <source>
        <strain evidence="2 3">DOE0152z</strain>
    </source>
</reference>
<evidence type="ECO:0000313" key="2">
    <source>
        <dbReference type="EMBL" id="WIA10904.1"/>
    </source>
</evidence>
<keyword evidence="3" id="KW-1185">Reference proteome</keyword>
<dbReference type="EMBL" id="CP126209">
    <property type="protein sequence ID" value="WIA10904.1"/>
    <property type="molecule type" value="Genomic_DNA"/>
</dbReference>
<sequence length="549" mass="61679">MSSTTIKCSLRSCINLDNESKHTLLGRIERLVLNVSKLMRRGSLMALLHYTRLLEGGAQPADLSMWNDTGWRQAMTIGVPGFRTKAASDPAFQTTYEVHGHLFPPDADMASVPYTKNVITFAARRLRTAFANNLWVPLMPRLKRLCKAWLADHNSQKQAAKKERLLGPVLRHAQELLDEDEVSALQLLRAIEVGTVNCIPGAAAAFVAGVRSQLGLSGSKKLTEAYSKAKANQTRMLCFLSWLQQQMSSYSKKGVRLCPIFGVRRQHVHLDRTALLQLLNSLELVPEKFMAEQTPWEEVTEWLAGVFIPPRTTSHGKPWSGFLSTDGVAASFVYGGGGEDPTSEEPSQQQQQQQAVSHRHPGEQQQLPAPEDAVVVGIDPGRCTIVHAATRIGPDVLEWTLPRKRYYLEAGLLQAQARERRWDKELIAGAWKLVNQDGGALRSTRVADVISYITSCNRVAAEWWGSALQRKRGKLRFRTYCGRKRCLDRFFQQLAADVEQKAPDKRLVVAYALCIRYLFIETQMLGRSMPAQFRARRRQLRAARNHQAS</sequence>
<evidence type="ECO:0000313" key="3">
    <source>
        <dbReference type="Proteomes" id="UP001244341"/>
    </source>
</evidence>
<name>A0ABY8TP48_TETOB</name>
<organism evidence="2 3">
    <name type="scientific">Tetradesmus obliquus</name>
    <name type="common">Green alga</name>
    <name type="synonym">Acutodesmus obliquus</name>
    <dbReference type="NCBI Taxonomy" id="3088"/>
    <lineage>
        <taxon>Eukaryota</taxon>
        <taxon>Viridiplantae</taxon>
        <taxon>Chlorophyta</taxon>
        <taxon>core chlorophytes</taxon>
        <taxon>Chlorophyceae</taxon>
        <taxon>CS clade</taxon>
        <taxon>Sphaeropleales</taxon>
        <taxon>Scenedesmaceae</taxon>
        <taxon>Tetradesmus</taxon>
    </lineage>
</organism>